<name>A0A1S9ZKK0_9GAMM</name>
<proteinExistence type="predicted"/>
<protein>
    <submittedName>
        <fullName evidence="1">Uncharacterized protein</fullName>
    </submittedName>
</protein>
<dbReference type="AlphaFoldDB" id="A0A1S9ZKK0"/>
<accession>A0A1S9ZKK0</accession>
<gene>
    <name evidence="1" type="ORF">B0180_05410</name>
</gene>
<dbReference type="Proteomes" id="UP000190322">
    <property type="component" value="Unassembled WGS sequence"/>
</dbReference>
<dbReference type="EMBL" id="MUXT01000006">
    <property type="protein sequence ID" value="OOR83883.1"/>
    <property type="molecule type" value="Genomic_DNA"/>
</dbReference>
<sequence length="81" mass="8713">MTIPKAVAKIITTKTANTKRKTQVILELSVVIKGVLLMKIAAYQNKMYQSSFCALSCAKATSLRSAPRSQALRALGLALTS</sequence>
<comment type="caution">
    <text evidence="1">The sequence shown here is derived from an EMBL/GenBank/DDBJ whole genome shotgun (WGS) entry which is preliminary data.</text>
</comment>
<evidence type="ECO:0000313" key="2">
    <source>
        <dbReference type="Proteomes" id="UP000190322"/>
    </source>
</evidence>
<organism evidence="1 2">
    <name type="scientific">Moraxella canis</name>
    <dbReference type="NCBI Taxonomy" id="90239"/>
    <lineage>
        <taxon>Bacteria</taxon>
        <taxon>Pseudomonadati</taxon>
        <taxon>Pseudomonadota</taxon>
        <taxon>Gammaproteobacteria</taxon>
        <taxon>Moraxellales</taxon>
        <taxon>Moraxellaceae</taxon>
        <taxon>Moraxella</taxon>
    </lineage>
</organism>
<reference evidence="1 2" key="1">
    <citation type="submission" date="2017-02" db="EMBL/GenBank/DDBJ databases">
        <title>Draft genome sequence of Moraxella canis CCUG 8415A type strain.</title>
        <authorList>
            <person name="Engstrom-Jakobsson H."/>
            <person name="Salva-Serra F."/>
            <person name="Thorell K."/>
            <person name="Gonzales-Siles L."/>
            <person name="Karlsson R."/>
            <person name="Boulund F."/>
            <person name="Engstrand L."/>
            <person name="Moore E."/>
        </authorList>
    </citation>
    <scope>NUCLEOTIDE SEQUENCE [LARGE SCALE GENOMIC DNA]</scope>
    <source>
        <strain evidence="1 2">CCUG 8415A</strain>
    </source>
</reference>
<evidence type="ECO:0000313" key="1">
    <source>
        <dbReference type="EMBL" id="OOR83883.1"/>
    </source>
</evidence>